<protein>
    <submittedName>
        <fullName evidence="4">Xanthine dehydrogenase accessory factor</fullName>
    </submittedName>
</protein>
<comment type="caution">
    <text evidence="4">The sequence shown here is derived from an EMBL/GenBank/DDBJ whole genome shotgun (WGS) entry which is preliminary data.</text>
</comment>
<dbReference type="STRING" id="1666912.Ga0058931_1994"/>
<dbReference type="InterPro" id="IPR027051">
    <property type="entry name" value="XdhC_Rossmann_dom"/>
</dbReference>
<keyword evidence="6" id="KW-1185">Reference proteome</keyword>
<dbReference type="Pfam" id="PF02625">
    <property type="entry name" value="XdhC_CoxI"/>
    <property type="match status" value="1"/>
</dbReference>
<name>A0A0P7WCK3_9RHOB</name>
<dbReference type="PANTHER" id="PTHR30388:SF4">
    <property type="entry name" value="MOLYBDENUM COFACTOR INSERTION CHAPERONE PAOD"/>
    <property type="match status" value="1"/>
</dbReference>
<dbReference type="EMBL" id="LJSG01000002">
    <property type="protein sequence ID" value="KPP95726.1"/>
    <property type="molecule type" value="Genomic_DNA"/>
</dbReference>
<feature type="domain" description="XdhC Rossmann" evidence="2">
    <location>
        <begin position="180"/>
        <end position="321"/>
    </location>
</feature>
<dbReference type="Gene3D" id="3.40.50.720">
    <property type="entry name" value="NAD(P)-binding Rossmann-like Domain"/>
    <property type="match status" value="1"/>
</dbReference>
<evidence type="ECO:0000313" key="6">
    <source>
        <dbReference type="Proteomes" id="UP000182045"/>
    </source>
</evidence>
<proteinExistence type="predicted"/>
<evidence type="ECO:0000313" key="3">
    <source>
        <dbReference type="EMBL" id="CUX81812.1"/>
    </source>
</evidence>
<dbReference type="Proteomes" id="UP000182045">
    <property type="component" value="Unassembled WGS sequence"/>
</dbReference>
<evidence type="ECO:0000259" key="2">
    <source>
        <dbReference type="Pfam" id="PF13478"/>
    </source>
</evidence>
<dbReference type="EMBL" id="FBYC01000004">
    <property type="protein sequence ID" value="CUX81812.1"/>
    <property type="molecule type" value="Genomic_DNA"/>
</dbReference>
<sequence length="329" mass="34033">MAMTDHDSIPEIALAWAQAGARAALATVVQTWGSAPRQPGAQLAIHEDGTMMGSVSGGCVEGAVVLEAIEALADGRPRVLTYGVADDTAFEVGLACGGTIRIMVEPIGPDAPALHPGMLADLVAARAARRPMALLTDLDTFDRQLVGPDAPGLAARFRADQSGPDAAGQMVTLHNPPLRLVIVGAVHIAQALVPMARLAGYDPVVVDPRDAFASDARFPGVTLARDWPDEALAAIGLDGRTAVVTLTHDSKLDDPAIIAALRSDVFYLGCLGSSRTHAKRVDRLRAAGLGDADLARIHAPVGLNIGARSPSEIAVAVMAQITLALRGAT</sequence>
<organism evidence="4 5">
    <name type="scientific">Roseibaca calidilacus</name>
    <dbReference type="NCBI Taxonomy" id="1666912"/>
    <lineage>
        <taxon>Bacteria</taxon>
        <taxon>Pseudomonadati</taxon>
        <taxon>Pseudomonadota</taxon>
        <taxon>Alphaproteobacteria</taxon>
        <taxon>Rhodobacterales</taxon>
        <taxon>Paracoccaceae</taxon>
        <taxon>Roseinatronobacter</taxon>
    </lineage>
</organism>
<evidence type="ECO:0000259" key="1">
    <source>
        <dbReference type="Pfam" id="PF02625"/>
    </source>
</evidence>
<dbReference type="Proteomes" id="UP000050413">
    <property type="component" value="Unassembled WGS sequence"/>
</dbReference>
<dbReference type="InterPro" id="IPR052698">
    <property type="entry name" value="MoCofactor_Util/Proc"/>
</dbReference>
<dbReference type="Pfam" id="PF13478">
    <property type="entry name" value="XdhC_C"/>
    <property type="match status" value="1"/>
</dbReference>
<evidence type="ECO:0000313" key="5">
    <source>
        <dbReference type="Proteomes" id="UP000050413"/>
    </source>
</evidence>
<dbReference type="InterPro" id="IPR003777">
    <property type="entry name" value="XdhC_CoxI"/>
</dbReference>
<reference evidence="3 6" key="2">
    <citation type="submission" date="2016-01" db="EMBL/GenBank/DDBJ databases">
        <authorList>
            <person name="Varghese N."/>
        </authorList>
    </citation>
    <scope>NUCLEOTIDE SEQUENCE [LARGE SCALE GENOMIC DNA]</scope>
    <source>
        <strain evidence="3 6">HL-91</strain>
    </source>
</reference>
<feature type="domain" description="XdhC- CoxI" evidence="1">
    <location>
        <begin position="16"/>
        <end position="83"/>
    </location>
</feature>
<dbReference type="PATRIC" id="fig|1666912.4.peg.1838"/>
<dbReference type="AlphaFoldDB" id="A0A0P7WCK3"/>
<evidence type="ECO:0000313" key="4">
    <source>
        <dbReference type="EMBL" id="KPP95726.1"/>
    </source>
</evidence>
<gene>
    <name evidence="4" type="primary">xdhC</name>
    <name evidence="3" type="ORF">Ga0058931_1994</name>
    <name evidence="4" type="ORF">HLUCCA05_03400</name>
</gene>
<accession>A0A0P7WCK3</accession>
<reference evidence="4 5" key="1">
    <citation type="submission" date="2015-09" db="EMBL/GenBank/DDBJ databases">
        <title>Identification and resolution of microdiversity through metagenomic sequencing of parallel consortia.</title>
        <authorList>
            <person name="Nelson W.C."/>
            <person name="Romine M.F."/>
            <person name="Lindemann S.R."/>
        </authorList>
    </citation>
    <scope>NUCLEOTIDE SEQUENCE [LARGE SCALE GENOMIC DNA]</scope>
    <source>
        <strain evidence="4">HL-91</strain>
    </source>
</reference>
<dbReference type="PANTHER" id="PTHR30388">
    <property type="entry name" value="ALDEHYDE OXIDOREDUCTASE MOLYBDENUM COFACTOR ASSEMBLY PROTEIN"/>
    <property type="match status" value="1"/>
</dbReference>